<dbReference type="InterPro" id="IPR011990">
    <property type="entry name" value="TPR-like_helical_dom_sf"/>
</dbReference>
<evidence type="ECO:0000256" key="1">
    <source>
        <dbReference type="SAM" id="Phobius"/>
    </source>
</evidence>
<dbReference type="OrthoDB" id="5504231at2"/>
<dbReference type="Gene3D" id="1.25.40.10">
    <property type="entry name" value="Tetratricopeptide repeat domain"/>
    <property type="match status" value="2"/>
</dbReference>
<proteinExistence type="predicted"/>
<keyword evidence="1" id="KW-0812">Transmembrane</keyword>
<dbReference type="EMBL" id="MAGO01000011">
    <property type="protein sequence ID" value="OCC14507.1"/>
    <property type="molecule type" value="Genomic_DNA"/>
</dbReference>
<keyword evidence="4" id="KW-1185">Reference proteome</keyword>
<dbReference type="AlphaFoldDB" id="A0A1B9F3J3"/>
<dbReference type="Pfam" id="PF09976">
    <property type="entry name" value="TPR_21"/>
    <property type="match status" value="1"/>
</dbReference>
<comment type="caution">
    <text evidence="3">The sequence shown here is derived from an EMBL/GenBank/DDBJ whole genome shotgun (WGS) entry which is preliminary data.</text>
</comment>
<dbReference type="InterPro" id="IPR018704">
    <property type="entry name" value="SecYEG/CpoB_TPR"/>
</dbReference>
<name>A0A1B9F3J3_9BACT</name>
<protein>
    <recommendedName>
        <fullName evidence="2">Ancillary SecYEG translocon subunit/Cell division coordinator CpoB TPR domain-containing protein</fullName>
    </recommendedName>
</protein>
<dbReference type="SUPFAM" id="SSF48452">
    <property type="entry name" value="TPR-like"/>
    <property type="match status" value="1"/>
</dbReference>
<gene>
    <name evidence="3" type="ORF">DBT_2049</name>
</gene>
<evidence type="ECO:0000313" key="3">
    <source>
        <dbReference type="EMBL" id="OCC14507.1"/>
    </source>
</evidence>
<keyword evidence="1" id="KW-1133">Transmembrane helix</keyword>
<dbReference type="RefSeq" id="WP_067619814.1">
    <property type="nucleotide sequence ID" value="NZ_MAGO01000011.1"/>
</dbReference>
<feature type="domain" description="Ancillary SecYEG translocon subunit/Cell division coordinator CpoB TPR" evidence="2">
    <location>
        <begin position="35"/>
        <end position="171"/>
    </location>
</feature>
<dbReference type="PATRIC" id="fig|1156395.6.peg.2074"/>
<dbReference type="STRING" id="1156395.DBT_2049"/>
<dbReference type="Proteomes" id="UP000093080">
    <property type="component" value="Unassembled WGS sequence"/>
</dbReference>
<organism evidence="3 4">
    <name type="scientific">Dissulfuribacter thermophilus</name>
    <dbReference type="NCBI Taxonomy" id="1156395"/>
    <lineage>
        <taxon>Bacteria</taxon>
        <taxon>Pseudomonadati</taxon>
        <taxon>Thermodesulfobacteriota</taxon>
        <taxon>Dissulfuribacteria</taxon>
        <taxon>Dissulfuribacterales</taxon>
        <taxon>Dissulfuribacteraceae</taxon>
        <taxon>Dissulfuribacter</taxon>
    </lineage>
</organism>
<reference evidence="3 4" key="1">
    <citation type="submission" date="2016-06" db="EMBL/GenBank/DDBJ databases">
        <title>Respiratory ammonification of nitrate coupled to the oxidation of elemental sulfur in deep-sea autotrophic thermophilic bacteria.</title>
        <authorList>
            <person name="Slobodkina G.B."/>
            <person name="Mardanov A.V."/>
            <person name="Ravin N.V."/>
            <person name="Frolova A.A."/>
            <person name="Viryasiv M.B."/>
            <person name="Chernyh N.A."/>
            <person name="Bonch-Osmolovskaya E.A."/>
            <person name="Slobodkin A.I."/>
        </authorList>
    </citation>
    <scope>NUCLEOTIDE SEQUENCE [LARGE SCALE GENOMIC DNA]</scope>
    <source>
        <strain evidence="3 4">S69</strain>
    </source>
</reference>
<accession>A0A1B9F3J3</accession>
<feature type="transmembrane region" description="Helical" evidence="1">
    <location>
        <begin position="43"/>
        <end position="63"/>
    </location>
</feature>
<evidence type="ECO:0000259" key="2">
    <source>
        <dbReference type="Pfam" id="PF09976"/>
    </source>
</evidence>
<sequence length="240" mass="27092">MTEEPRKNPAEENQEDFKYFFSQLLTLLPPKAREYVIQYSREILSCVIVVVLGVVLYSGYSAYSENQEKEAATLLGTALYEKDPDKRIDVLKKVINEHGSTDASKIALPILARAYLDRGDKENALKYFEESEKKTSKNTIIYQTSVLGQGYILEDKGELEKALQKFDEAVKSAQGIERIALLDKARVAKEVGKKDLALEALNTFLSENPSSQDLEFVKFEILELKRTAHSDETPKNSKSS</sequence>
<evidence type="ECO:0000313" key="4">
    <source>
        <dbReference type="Proteomes" id="UP000093080"/>
    </source>
</evidence>
<keyword evidence="1" id="KW-0472">Membrane</keyword>